<proteinExistence type="predicted"/>
<dbReference type="Proteomes" id="UP000324222">
    <property type="component" value="Unassembled WGS sequence"/>
</dbReference>
<name>A0A5B7FV86_PORTR</name>
<keyword evidence="3" id="KW-1185">Reference proteome</keyword>
<protein>
    <submittedName>
        <fullName evidence="2">Uncharacterized protein</fullName>
    </submittedName>
</protein>
<organism evidence="2 3">
    <name type="scientific">Portunus trituberculatus</name>
    <name type="common">Swimming crab</name>
    <name type="synonym">Neptunus trituberculatus</name>
    <dbReference type="NCBI Taxonomy" id="210409"/>
    <lineage>
        <taxon>Eukaryota</taxon>
        <taxon>Metazoa</taxon>
        <taxon>Ecdysozoa</taxon>
        <taxon>Arthropoda</taxon>
        <taxon>Crustacea</taxon>
        <taxon>Multicrustacea</taxon>
        <taxon>Malacostraca</taxon>
        <taxon>Eumalacostraca</taxon>
        <taxon>Eucarida</taxon>
        <taxon>Decapoda</taxon>
        <taxon>Pleocyemata</taxon>
        <taxon>Brachyura</taxon>
        <taxon>Eubrachyura</taxon>
        <taxon>Portunoidea</taxon>
        <taxon>Portunidae</taxon>
        <taxon>Portuninae</taxon>
        <taxon>Portunus</taxon>
    </lineage>
</organism>
<gene>
    <name evidence="2" type="ORF">E2C01_043258</name>
</gene>
<accession>A0A5B7FV86</accession>
<feature type="compositionally biased region" description="Low complexity" evidence="1">
    <location>
        <begin position="20"/>
        <end position="30"/>
    </location>
</feature>
<dbReference type="AlphaFoldDB" id="A0A5B7FV86"/>
<evidence type="ECO:0000313" key="2">
    <source>
        <dbReference type="EMBL" id="MPC49456.1"/>
    </source>
</evidence>
<comment type="caution">
    <text evidence="2">The sequence shown here is derived from an EMBL/GenBank/DDBJ whole genome shotgun (WGS) entry which is preliminary data.</text>
</comment>
<feature type="region of interest" description="Disordered" evidence="1">
    <location>
        <begin position="20"/>
        <end position="72"/>
    </location>
</feature>
<evidence type="ECO:0000256" key="1">
    <source>
        <dbReference type="SAM" id="MobiDB-lite"/>
    </source>
</evidence>
<reference evidence="2 3" key="1">
    <citation type="submission" date="2019-05" db="EMBL/GenBank/DDBJ databases">
        <title>Another draft genome of Portunus trituberculatus and its Hox gene families provides insights of decapod evolution.</title>
        <authorList>
            <person name="Jeong J.-H."/>
            <person name="Song I."/>
            <person name="Kim S."/>
            <person name="Choi T."/>
            <person name="Kim D."/>
            <person name="Ryu S."/>
            <person name="Kim W."/>
        </authorList>
    </citation>
    <scope>NUCLEOTIDE SEQUENCE [LARGE SCALE GENOMIC DNA]</scope>
    <source>
        <tissue evidence="2">Muscle</tissue>
    </source>
</reference>
<feature type="compositionally biased region" description="Basic and acidic residues" evidence="1">
    <location>
        <begin position="53"/>
        <end position="64"/>
    </location>
</feature>
<dbReference type="EMBL" id="VSRR010008881">
    <property type="protein sequence ID" value="MPC49456.1"/>
    <property type="molecule type" value="Genomic_DNA"/>
</dbReference>
<sequence length="72" mass="7525">MPNESAILLKEPLEIIGVTPVTPPQQLLQQPRHDPHSTSSGDFGAADGGRGTAGRERRAADGGRRGLPLAAM</sequence>
<evidence type="ECO:0000313" key="3">
    <source>
        <dbReference type="Proteomes" id="UP000324222"/>
    </source>
</evidence>